<name>A0A1G6T1P2_9MICO</name>
<dbReference type="OrthoDB" id="9919024at2"/>
<dbReference type="RefSeq" id="WP_093184519.1">
    <property type="nucleotide sequence ID" value="NZ_FMYH01000006.1"/>
</dbReference>
<proteinExistence type="predicted"/>
<dbReference type="EMBL" id="FMYH01000006">
    <property type="protein sequence ID" value="SDD22958.1"/>
    <property type="molecule type" value="Genomic_DNA"/>
</dbReference>
<dbReference type="Proteomes" id="UP000199039">
    <property type="component" value="Unassembled WGS sequence"/>
</dbReference>
<evidence type="ECO:0000256" key="1">
    <source>
        <dbReference type="SAM" id="Phobius"/>
    </source>
</evidence>
<reference evidence="2 3" key="1">
    <citation type="submission" date="2016-09" db="EMBL/GenBank/DDBJ databases">
        <authorList>
            <person name="Capua I."/>
            <person name="De Benedictis P."/>
            <person name="Joannis T."/>
            <person name="Lombin L.H."/>
            <person name="Cattoli G."/>
        </authorList>
    </citation>
    <scope>NUCLEOTIDE SEQUENCE [LARGE SCALE GENOMIC DNA]</scope>
    <source>
        <strain evidence="2 3">ISLP-3</strain>
    </source>
</reference>
<organism evidence="2 3">
    <name type="scientific">Sanguibacter gelidistatuariae</name>
    <dbReference type="NCBI Taxonomy" id="1814289"/>
    <lineage>
        <taxon>Bacteria</taxon>
        <taxon>Bacillati</taxon>
        <taxon>Actinomycetota</taxon>
        <taxon>Actinomycetes</taxon>
        <taxon>Micrococcales</taxon>
        <taxon>Sanguibacteraceae</taxon>
        <taxon>Sanguibacter</taxon>
    </lineage>
</organism>
<keyword evidence="3" id="KW-1185">Reference proteome</keyword>
<evidence type="ECO:0000313" key="3">
    <source>
        <dbReference type="Proteomes" id="UP000199039"/>
    </source>
</evidence>
<accession>A0A1G6T1P2</accession>
<sequence length="69" mass="7320">MNLYAALTLVSAYMTATRSTINRRIHAGDGEAGATTLEVVMITLGLIAVATLFVVAITAAVQRRVDQIN</sequence>
<gene>
    <name evidence="2" type="ORF">SAMN05216410_2998</name>
</gene>
<keyword evidence="1" id="KW-0812">Transmembrane</keyword>
<keyword evidence="1" id="KW-1133">Transmembrane helix</keyword>
<evidence type="ECO:0000313" key="2">
    <source>
        <dbReference type="EMBL" id="SDD22958.1"/>
    </source>
</evidence>
<keyword evidence="1" id="KW-0472">Membrane</keyword>
<dbReference type="AlphaFoldDB" id="A0A1G6T1P2"/>
<feature type="transmembrane region" description="Helical" evidence="1">
    <location>
        <begin position="40"/>
        <end position="61"/>
    </location>
</feature>
<dbReference type="STRING" id="1814289.SAMN05216410_2998"/>
<protein>
    <submittedName>
        <fullName evidence="2">Uncharacterized protein</fullName>
    </submittedName>
</protein>